<dbReference type="AlphaFoldDB" id="A0A9X7UK72"/>
<geneLocation type="plasmid" evidence="1 2">
    <name>unnamed1</name>
</geneLocation>
<proteinExistence type="predicted"/>
<reference evidence="1 2" key="1">
    <citation type="submission" date="2020-07" db="EMBL/GenBank/DDBJ databases">
        <title>Whole genome sequence of Sphingobium yanoikuyae A3.</title>
        <authorList>
            <person name="Han S.-S."/>
        </authorList>
    </citation>
    <scope>NUCLEOTIDE SEQUENCE [LARGE SCALE GENOMIC DNA]</scope>
    <source>
        <strain evidence="1 2">A3</strain>
        <plasmid evidence="1 2">unnamed1</plasmid>
    </source>
</reference>
<accession>A0A9X7UK72</accession>
<evidence type="ECO:0000313" key="1">
    <source>
        <dbReference type="EMBL" id="QNG49522.1"/>
    </source>
</evidence>
<keyword evidence="1" id="KW-0614">Plasmid</keyword>
<name>A0A9X7UK72_SPHYA</name>
<organism evidence="1 2">
    <name type="scientific">Sphingobium yanoikuyae</name>
    <name type="common">Sphingomonas yanoikuyae</name>
    <dbReference type="NCBI Taxonomy" id="13690"/>
    <lineage>
        <taxon>Bacteria</taxon>
        <taxon>Pseudomonadati</taxon>
        <taxon>Pseudomonadota</taxon>
        <taxon>Alphaproteobacteria</taxon>
        <taxon>Sphingomonadales</taxon>
        <taxon>Sphingomonadaceae</taxon>
        <taxon>Sphingobium</taxon>
    </lineage>
</organism>
<sequence>MPAPSSPARFGPTYSPRMVASVASCTAAISRLDARICVSSAASAWARRAAWSGYARALHLQAAEIDEIDVFSWGCGIHIPERPRRATNVDVFDGFPAWAQALREPDRLAWRDKLPVAVTEPHFVTEHPALVRALERVRQHARIDATIEPWLGLAFALRDYDLTTTPLPCLAGGAKALRLKRMPADHDWQAAVRSVEAAAIAGLDRLDRLERLYRDAQRKIMAEYRPGMLPALAALSCHHPVLSPQSVAGALGLTLAGASKLLARAASAKLLVEITRRRSWRIFVAADLAVDFGFVAPKRGRPPKEPPPLPPRRDLAEAFVAFDQEMERIDALLASR</sequence>
<protein>
    <submittedName>
        <fullName evidence="1">Uncharacterized protein</fullName>
    </submittedName>
</protein>
<dbReference type="EMBL" id="CP060123">
    <property type="protein sequence ID" value="QNG49522.1"/>
    <property type="molecule type" value="Genomic_DNA"/>
</dbReference>
<evidence type="ECO:0000313" key="2">
    <source>
        <dbReference type="Proteomes" id="UP000515377"/>
    </source>
</evidence>
<dbReference type="RefSeq" id="WP_170828674.1">
    <property type="nucleotide sequence ID" value="NZ_CALUBW010000077.1"/>
</dbReference>
<dbReference type="Proteomes" id="UP000515377">
    <property type="component" value="Plasmid unnamed1"/>
</dbReference>
<gene>
    <name evidence="1" type="ORF">H3V42_31185</name>
</gene>